<evidence type="ECO:0000256" key="3">
    <source>
        <dbReference type="ARBA" id="ARBA00022808"/>
    </source>
</evidence>
<feature type="binding site" evidence="5">
    <location>
        <position position="241"/>
    </location>
    <ligand>
        <name>Mn(2+)</name>
        <dbReference type="ChEBI" id="CHEBI:29035"/>
        <label>2</label>
    </ligand>
</feature>
<evidence type="ECO:0000313" key="10">
    <source>
        <dbReference type="Proteomes" id="UP000076021"/>
    </source>
</evidence>
<keyword evidence="2 5" id="KW-0378">Hydrolase</keyword>
<proteinExistence type="inferred from homology"/>
<dbReference type="EC" id="3.5.3.8" evidence="5 6"/>
<feature type="binding site" evidence="5">
    <location>
        <position position="243"/>
    </location>
    <ligand>
        <name>Mn(2+)</name>
        <dbReference type="ChEBI" id="CHEBI:29035"/>
        <label>2</label>
    </ligand>
</feature>
<dbReference type="GO" id="GO:0050415">
    <property type="term" value="F:formimidoylglutamase activity"/>
    <property type="evidence" value="ECO:0007669"/>
    <property type="project" value="UniProtKB-UniRule"/>
</dbReference>
<evidence type="ECO:0000256" key="8">
    <source>
        <dbReference type="PROSITE-ProRule" id="PRU00742"/>
    </source>
</evidence>
<dbReference type="PANTHER" id="PTHR11358:SF35">
    <property type="entry name" value="FORMIMIDOYLGLUTAMASE"/>
    <property type="match status" value="1"/>
</dbReference>
<dbReference type="HAMAP" id="MF_00737">
    <property type="entry name" value="Formimidoylglutam"/>
    <property type="match status" value="1"/>
</dbReference>
<keyword evidence="3 5" id="KW-0369">Histidine metabolism</keyword>
<gene>
    <name evidence="5" type="primary">hutG</name>
    <name evidence="9" type="ORF">ATY39_07130</name>
</gene>
<dbReference type="Proteomes" id="UP000076021">
    <property type="component" value="Chromosome"/>
</dbReference>
<comment type="cofactor">
    <cofactor evidence="5 7">
        <name>Mn(2+)</name>
        <dbReference type="ChEBI" id="CHEBI:29035"/>
    </cofactor>
    <text evidence="5 7">Binds 2 manganese ions per subunit.</text>
</comment>
<reference evidence="9 10" key="1">
    <citation type="journal article" date="2016" name="Genome Announc.">
        <title>Whole-Genome Sequence of Rummeliibacillus stabekisii Strain PP9 Isolated from Antarctic Soil.</title>
        <authorList>
            <person name="da Mota F.F."/>
            <person name="Vollu R.E."/>
            <person name="Jurelevicius D."/>
            <person name="Seldin L."/>
        </authorList>
    </citation>
    <scope>NUCLEOTIDE SEQUENCE [LARGE SCALE GENOMIC DNA]</scope>
    <source>
        <strain evidence="9 10">PP9</strain>
    </source>
</reference>
<dbReference type="STRING" id="241244.ATY39_07130"/>
<evidence type="ECO:0000313" key="9">
    <source>
        <dbReference type="EMBL" id="AMW99257.1"/>
    </source>
</evidence>
<feature type="binding site" evidence="5 7">
    <location>
        <position position="241"/>
    </location>
    <ligand>
        <name>Mn(2+)</name>
        <dbReference type="ChEBI" id="CHEBI:29035"/>
        <label>1</label>
    </ligand>
</feature>
<dbReference type="GO" id="GO:0030145">
    <property type="term" value="F:manganese ion binding"/>
    <property type="evidence" value="ECO:0007669"/>
    <property type="project" value="UniProtKB-UniRule"/>
</dbReference>
<dbReference type="GO" id="GO:0008783">
    <property type="term" value="F:agmatinase activity"/>
    <property type="evidence" value="ECO:0007669"/>
    <property type="project" value="TreeGrafter"/>
</dbReference>
<feature type="binding site" evidence="5">
    <location>
        <position position="156"/>
    </location>
    <ligand>
        <name>Mn(2+)</name>
        <dbReference type="ChEBI" id="CHEBI:29035"/>
        <label>2</label>
    </ligand>
</feature>
<evidence type="ECO:0000256" key="6">
    <source>
        <dbReference type="NCBIfam" id="TIGR01227"/>
    </source>
</evidence>
<dbReference type="UniPathway" id="UPA00379">
    <property type="reaction ID" value="UER00552"/>
</dbReference>
<dbReference type="RefSeq" id="WP_066787828.1">
    <property type="nucleotide sequence ID" value="NZ_CP014806.1"/>
</dbReference>
<reference evidence="10" key="2">
    <citation type="submission" date="2016-03" db="EMBL/GenBank/DDBJ databases">
        <authorList>
            <person name="Ploux O."/>
        </authorList>
    </citation>
    <scope>NUCLEOTIDE SEQUENCE [LARGE SCALE GENOMIC DNA]</scope>
    <source>
        <strain evidence="10">PP9</strain>
    </source>
</reference>
<evidence type="ECO:0000256" key="1">
    <source>
        <dbReference type="ARBA" id="ARBA00022723"/>
    </source>
</evidence>
<keyword evidence="4 5" id="KW-0464">Manganese</keyword>
<evidence type="ECO:0000256" key="4">
    <source>
        <dbReference type="ARBA" id="ARBA00023211"/>
    </source>
</evidence>
<evidence type="ECO:0000256" key="7">
    <source>
        <dbReference type="PIRSR" id="PIRSR036979-1"/>
    </source>
</evidence>
<name>A0A143HBX1_9BACL</name>
<feature type="binding site" evidence="5 7">
    <location>
        <position position="130"/>
    </location>
    <ligand>
        <name>Mn(2+)</name>
        <dbReference type="ChEBI" id="CHEBI:29035"/>
        <label>1</label>
    </ligand>
</feature>
<keyword evidence="1 5" id="KW-0479">Metal-binding</keyword>
<dbReference type="Pfam" id="PF00491">
    <property type="entry name" value="Arginase"/>
    <property type="match status" value="1"/>
</dbReference>
<dbReference type="PIRSF" id="PIRSF036979">
    <property type="entry name" value="Arginase"/>
    <property type="match status" value="1"/>
</dbReference>
<dbReference type="OrthoDB" id="9788689at2"/>
<evidence type="ECO:0000256" key="2">
    <source>
        <dbReference type="ARBA" id="ARBA00022801"/>
    </source>
</evidence>
<organism evidence="9 10">
    <name type="scientific">Rummeliibacillus stabekisii</name>
    <dbReference type="NCBI Taxonomy" id="241244"/>
    <lineage>
        <taxon>Bacteria</taxon>
        <taxon>Bacillati</taxon>
        <taxon>Bacillota</taxon>
        <taxon>Bacilli</taxon>
        <taxon>Bacillales</taxon>
        <taxon>Caryophanaceae</taxon>
        <taxon>Rummeliibacillus</taxon>
    </lineage>
</organism>
<dbReference type="InterPro" id="IPR023696">
    <property type="entry name" value="Ureohydrolase_dom_sf"/>
</dbReference>
<dbReference type="GO" id="GO:0019557">
    <property type="term" value="P:L-histidine catabolic process to glutamate and formate"/>
    <property type="evidence" value="ECO:0007669"/>
    <property type="project" value="UniProtKB-UniPathway"/>
</dbReference>
<feature type="binding site" evidence="5 7">
    <location>
        <position position="160"/>
    </location>
    <ligand>
        <name>Mn(2+)</name>
        <dbReference type="ChEBI" id="CHEBI:29035"/>
        <label>1</label>
    </ligand>
</feature>
<accession>A0A143HBX1</accession>
<keyword evidence="10" id="KW-1185">Reference proteome</keyword>
<dbReference type="InterPro" id="IPR005923">
    <property type="entry name" value="HutG"/>
</dbReference>
<comment type="catalytic activity">
    <reaction evidence="5">
        <text>N-formimidoyl-L-glutamate + H2O = formamide + L-glutamate</text>
        <dbReference type="Rhea" id="RHEA:22492"/>
        <dbReference type="ChEBI" id="CHEBI:15377"/>
        <dbReference type="ChEBI" id="CHEBI:16397"/>
        <dbReference type="ChEBI" id="CHEBI:29985"/>
        <dbReference type="ChEBI" id="CHEBI:58928"/>
        <dbReference type="EC" id="3.5.3.8"/>
    </reaction>
</comment>
<feature type="binding site" evidence="5 7">
    <location>
        <position position="156"/>
    </location>
    <ligand>
        <name>Mn(2+)</name>
        <dbReference type="ChEBI" id="CHEBI:29035"/>
        <label>1</label>
    </ligand>
</feature>
<dbReference type="GO" id="GO:0033389">
    <property type="term" value="P:putrescine biosynthetic process from arginine, via agmatine"/>
    <property type="evidence" value="ECO:0007669"/>
    <property type="project" value="TreeGrafter"/>
</dbReference>
<dbReference type="AlphaFoldDB" id="A0A143HBX1"/>
<protein>
    <recommendedName>
        <fullName evidence="5 6">Formimidoylglutamase</fullName>
        <ecNumber evidence="5 6">3.5.3.8</ecNumber>
    </recommendedName>
    <alternativeName>
        <fullName evidence="5">Formiminoglutamase</fullName>
    </alternativeName>
    <alternativeName>
        <fullName evidence="5">Formiminoglutamate hydrolase</fullName>
    </alternativeName>
</protein>
<dbReference type="SUPFAM" id="SSF52768">
    <property type="entry name" value="Arginase/deacetylase"/>
    <property type="match status" value="1"/>
</dbReference>
<dbReference type="NCBIfam" id="TIGR01227">
    <property type="entry name" value="hutG"/>
    <property type="match status" value="1"/>
</dbReference>
<dbReference type="PANTHER" id="PTHR11358">
    <property type="entry name" value="ARGINASE/AGMATINASE"/>
    <property type="match status" value="1"/>
</dbReference>
<dbReference type="EMBL" id="CP014806">
    <property type="protein sequence ID" value="AMW99257.1"/>
    <property type="molecule type" value="Genomic_DNA"/>
</dbReference>
<comment type="pathway">
    <text evidence="5">Amino-acid degradation; L-histidine degradation into L-glutamate; L-glutamate from N-formimidoyl-L-glutamate (hydrolase route): step 1/1.</text>
</comment>
<dbReference type="PROSITE" id="PS51409">
    <property type="entry name" value="ARGINASE_2"/>
    <property type="match status" value="1"/>
</dbReference>
<comment type="function">
    <text evidence="5">Catalyzes the conversion of N-formimidoyl-L-glutamate to L-glutamate and formamide.</text>
</comment>
<evidence type="ECO:0000256" key="5">
    <source>
        <dbReference type="HAMAP-Rule" id="MF_00737"/>
    </source>
</evidence>
<dbReference type="CDD" id="cd09988">
    <property type="entry name" value="Formimidoylglutamase"/>
    <property type="match status" value="1"/>
</dbReference>
<dbReference type="InterPro" id="IPR006035">
    <property type="entry name" value="Ureohydrolase"/>
</dbReference>
<feature type="binding site" evidence="7">
    <location>
        <position position="243"/>
    </location>
    <ligand>
        <name>Mn(2+)</name>
        <dbReference type="ChEBI" id="CHEBI:29035"/>
        <label>1</label>
    </ligand>
</feature>
<dbReference type="KEGG" id="rst:ATY39_07130"/>
<comment type="similarity">
    <text evidence="5 8">Belongs to the arginase family.</text>
</comment>
<dbReference type="Gene3D" id="3.40.800.10">
    <property type="entry name" value="Ureohydrolase domain"/>
    <property type="match status" value="1"/>
</dbReference>
<dbReference type="GO" id="GO:0019556">
    <property type="term" value="P:L-histidine catabolic process to glutamate and formamide"/>
    <property type="evidence" value="ECO:0007669"/>
    <property type="project" value="UniProtKB-UniRule"/>
</dbReference>
<sequence length="315" mass="35033">MFKKTDDAIWDGRLDDSENRESFRYHQVVKCQVLDGTEENVEDMVTLIGFACDEGVRRNHGRVGAKKAPDEIREQLASMPFRGPLNATVIDAGTIVCEENKLEAAQEDLGKTVAKALKREVPCIVLGGGHETLYGQYLGVREHVGKEAKIGLLNIDAHFDMRPYDEQPSSGTMFKQILDQDPHAKYFVCGIQRYGNTTELFRRADELGVTYLFEDEMTDEATKASIKAFVNDCDVVLLTLCMDAISAAHAPGVSAPAPFGLEPLTVRTLIREICKEKKVTSFSLCEVNPVVDENNRTSKLAAHIINEATMSFWGR</sequence>
<feature type="binding site" evidence="7">
    <location>
        <position position="158"/>
    </location>
    <ligand>
        <name>Mn(2+)</name>
        <dbReference type="ChEBI" id="CHEBI:29035"/>
        <label>1</label>
    </ligand>
</feature>
<feature type="binding site" evidence="5">
    <location>
        <position position="158"/>
    </location>
    <ligand>
        <name>Mn(2+)</name>
        <dbReference type="ChEBI" id="CHEBI:29035"/>
        <label>2</label>
    </ligand>
</feature>